<evidence type="ECO:0000259" key="7">
    <source>
        <dbReference type="Pfam" id="PF03168"/>
    </source>
</evidence>
<organism evidence="8 9">
    <name type="scientific">Hibiscus sabdariffa</name>
    <name type="common">roselle</name>
    <dbReference type="NCBI Taxonomy" id="183260"/>
    <lineage>
        <taxon>Eukaryota</taxon>
        <taxon>Viridiplantae</taxon>
        <taxon>Streptophyta</taxon>
        <taxon>Embryophyta</taxon>
        <taxon>Tracheophyta</taxon>
        <taxon>Spermatophyta</taxon>
        <taxon>Magnoliopsida</taxon>
        <taxon>eudicotyledons</taxon>
        <taxon>Gunneridae</taxon>
        <taxon>Pentapetalae</taxon>
        <taxon>rosids</taxon>
        <taxon>malvids</taxon>
        <taxon>Malvales</taxon>
        <taxon>Malvaceae</taxon>
        <taxon>Malvoideae</taxon>
        <taxon>Hibiscus</taxon>
    </lineage>
</organism>
<dbReference type="InterPro" id="IPR004864">
    <property type="entry name" value="LEA_2"/>
</dbReference>
<dbReference type="EMBL" id="JBBPBN010000001">
    <property type="protein sequence ID" value="KAK9046963.1"/>
    <property type="molecule type" value="Genomic_DNA"/>
</dbReference>
<comment type="caution">
    <text evidence="8">The sequence shown here is derived from an EMBL/GenBank/DDBJ whole genome shotgun (WGS) entry which is preliminary data.</text>
</comment>
<keyword evidence="4 6" id="KW-0472">Membrane</keyword>
<keyword evidence="2 6" id="KW-0812">Transmembrane</keyword>
<dbReference type="InterPro" id="IPR044839">
    <property type="entry name" value="NDR1-like"/>
</dbReference>
<reference evidence="8 9" key="1">
    <citation type="journal article" date="2024" name="G3 (Bethesda)">
        <title>Genome assembly of Hibiscus sabdariffa L. provides insights into metabolisms of medicinal natural products.</title>
        <authorList>
            <person name="Kim T."/>
        </authorList>
    </citation>
    <scope>NUCLEOTIDE SEQUENCE [LARGE SCALE GENOMIC DNA]</scope>
    <source>
        <strain evidence="8">TK-2024</strain>
        <tissue evidence="8">Old leaves</tissue>
    </source>
</reference>
<dbReference type="PANTHER" id="PTHR31234:SF72">
    <property type="entry name" value="NDR1_HIN1-LIKE PROTEIN 6"/>
    <property type="match status" value="1"/>
</dbReference>
<evidence type="ECO:0000256" key="1">
    <source>
        <dbReference type="ARBA" id="ARBA00004167"/>
    </source>
</evidence>
<dbReference type="Pfam" id="PF03168">
    <property type="entry name" value="LEA_2"/>
    <property type="match status" value="1"/>
</dbReference>
<feature type="region of interest" description="Disordered" evidence="5">
    <location>
        <begin position="134"/>
        <end position="171"/>
    </location>
</feature>
<feature type="compositionally biased region" description="Basic and acidic residues" evidence="5">
    <location>
        <begin position="145"/>
        <end position="157"/>
    </location>
</feature>
<feature type="transmembrane region" description="Helical" evidence="6">
    <location>
        <begin position="183"/>
        <end position="205"/>
    </location>
</feature>
<feature type="domain" description="Late embryogenesis abundant protein LEA-2 subgroup" evidence="7">
    <location>
        <begin position="237"/>
        <end position="302"/>
    </location>
</feature>
<protein>
    <recommendedName>
        <fullName evidence="7">Late embryogenesis abundant protein LEA-2 subgroup domain-containing protein</fullName>
    </recommendedName>
</protein>
<evidence type="ECO:0000313" key="9">
    <source>
        <dbReference type="Proteomes" id="UP001396334"/>
    </source>
</evidence>
<evidence type="ECO:0000313" key="8">
    <source>
        <dbReference type="EMBL" id="KAK9046963.1"/>
    </source>
</evidence>
<comment type="subcellular location">
    <subcellularLocation>
        <location evidence="1">Membrane</location>
        <topology evidence="1">Single-pass membrane protein</topology>
    </subcellularLocation>
</comment>
<keyword evidence="3 6" id="KW-1133">Transmembrane helix</keyword>
<keyword evidence="9" id="KW-1185">Reference proteome</keyword>
<feature type="transmembrane region" description="Helical" evidence="6">
    <location>
        <begin position="23"/>
        <end position="44"/>
    </location>
</feature>
<sequence length="370" mass="41437">MDGVGRKQTDTISRPSHHRSQSLSAVAVSLTVLMLIAAGVYVQYFEVNVTVLDKLVKEVVRLERVRPGFQPENVHPLLIRMQKNINVVVALVSMCITHDKLSCLKSLELNSSSSMADQQKIHSVEHADIESPLQASPTAPVGTTKADHVNPVEEHEPNNSQVTPPKPPKKRRSCCSWSLCWTWTWSILLLLFIIWIIIYILFLVFRQKLPNYSIDRLDVTQFNLSSNSSLSARFQVHITARNPSRRIGVYYGGSPITVSFSGTELSEGSLPKFYQGHRNKTVMVLPMSGQIQNGTGLLVELQQQQQAGNITLLLRSRQPVWLKLGSLKVREMKLSLRCQLGVAALSPNISVSFSSSGCSFRFRLYIIMLD</sequence>
<dbReference type="Proteomes" id="UP001396334">
    <property type="component" value="Unassembled WGS sequence"/>
</dbReference>
<evidence type="ECO:0000256" key="4">
    <source>
        <dbReference type="ARBA" id="ARBA00023136"/>
    </source>
</evidence>
<name>A0ABR2UB69_9ROSI</name>
<accession>A0ABR2UB69</accession>
<proteinExistence type="predicted"/>
<evidence type="ECO:0000256" key="3">
    <source>
        <dbReference type="ARBA" id="ARBA00022989"/>
    </source>
</evidence>
<evidence type="ECO:0000256" key="6">
    <source>
        <dbReference type="SAM" id="Phobius"/>
    </source>
</evidence>
<gene>
    <name evidence="8" type="ORF">V6N11_052832</name>
</gene>
<dbReference type="PANTHER" id="PTHR31234">
    <property type="entry name" value="LATE EMBRYOGENESIS ABUNDANT (LEA) HYDROXYPROLINE-RICH GLYCOPROTEIN FAMILY"/>
    <property type="match status" value="1"/>
</dbReference>
<evidence type="ECO:0000256" key="5">
    <source>
        <dbReference type="SAM" id="MobiDB-lite"/>
    </source>
</evidence>
<evidence type="ECO:0000256" key="2">
    <source>
        <dbReference type="ARBA" id="ARBA00022692"/>
    </source>
</evidence>